<feature type="compositionally biased region" description="Basic and acidic residues" evidence="3">
    <location>
        <begin position="219"/>
        <end position="234"/>
    </location>
</feature>
<evidence type="ECO:0000313" key="5">
    <source>
        <dbReference type="EMBL" id="GMH91721.1"/>
    </source>
</evidence>
<dbReference type="PANTHER" id="PTHR16305:SF28">
    <property type="entry name" value="GUANYLATE CYCLASE DOMAIN-CONTAINING PROTEIN"/>
    <property type="match status" value="1"/>
</dbReference>
<sequence length="1718" mass="190241">MSIKYLEKELLSFCPISLTDALVQQNDKDLAAGNSWRNEFVVAIIDISGFSSLANEWKESPELLAETINLIFSTLTTFIDSNDGDVINFAGDAVICAWNCESDEQSLERTVKKAVKAIQAIHENIQNSSTVFLKVHTGIGLESGNLIWVGSGQTYQFFVTGKVLENASVGLSLAKPGEIVFCPIFSSVYEAKGSGDTSSRLAEVADSGGYCFLKSSKTSGEKEQDPKPPPEEVSRTTSSSKRAFKRSQSKSIIVKHQNVEFQPSERQVSFINKVENQEDWDNLIEKISFFVPSPALQFVEKASAAGAESTNDIRAMNTKRRVTTVFMNFNFNTMVPTNGDEAKDQCLMLQTLFSRIVEILEKDEYDGMVRQFLVDDKGCNFIGCFGGPNHQHDDDPARGLGFALQLLNEITYVKMGIGVTTGEMFCGCVGNLGRREYAFVGDDINMAARLMMVGGVDILCDHATYTSAIGSFDFSPHDLVLVKGREEQMEVYEPVSRKLVETQAQWNPSFVGRVEEKRKIIDCLYNKSIVAVSAPEGYGKSRLLQYSSETARKLGFSSFACSASKMHQQVAYFAIGQLVKQILRLNTPDYNKLEHRLKVLYVEQQITYIVEKFRSSSVGNSRSIFNIETSTRFEKPRNDSDRRGSLDSVVVSGRLGAPSPDARSNRSSAGSKMANIEEVIDNAVDEDDSVRYTGDSSDGSQERASTGTILQKRRSSSFAALSVSEEPSSIGRHNSAGSLASSGGSSGRARTEGLLGVQPNGTVLQSSLDRYRRHRKDLVVRHNQQRVNDKRVSIFAGSNQYCLSQPKEPDFDDNGSKASVSDIMSMTSMVKSSSLSKTKLNSLEIADFLYLVQSAVDLGISAPQTPNIAEMSSIARAQTLAKFFYYLVSSQKQSVFIVDEAQWLDSQSWMMLEKLTRRAKNICLIITGRKHNLEASSHMKSLTKSPRMVNINMSALDAVATASLASSMTKDSEWPPHIIDLVVKSTEGVPKQTVGLLETLLIMKQVEVVDETCTPAKLRFADTKLISKTVASFEQGAETAMMTTFDRLDVIAQSMLKVAAVFGSHFTCDMIIDLLPFAHRKDPAKIKSFYIMLCAQDWLRVDNIADRQSIMDAENVGASYAELLKSKGAAKTFSFSEDKTRKILYKMVPEVPTRQNMHTEAARCIQAFYFDDLQAIFPILAYHYKMGGEVEDEVKACQMAAQMSTRQGHLAEGIRFLTRCLELAETKDVKFLKFEHFDKGSALAEWSLSLAQCEYAFGRVEKTRSALLNSLKWLQISVNEKLSLNLAAGTKDLNKIFTSLAKHLFMNSPGEKISVKSDKLNSIRVKTVGFLFILSMLDMDEESTIMYGVNLANILLDLKSEQGTYAAVLVCSLLKHNASGMVARKAASYIFGKLEVLETNSKWFKETTWAVIGVALSMVFYGSDLEKAVKLAKSAFKKTQTLNTTIGHVESLQVVTACELSEGNTTTVNRNITLFSSLTKTLDNPTSKVWESAALIRKFQVGSLLLEADEYRQILTGLETVRKVTKRRADRSHGEREVTTGANIVDNLPKAIQLDAFATEASAVLILGMQEPEYWQVSFECAKRGLEIMKTQTYLPLTYSKDSFVGITATFLHLYKELLAPEFSETSNLKYKDEVLECIGSCQKCLEMMLDTFPLAKPIVTAVEEIVNVIKGGSTPKKCEERLSAIKLGVGKFCKNDAMFIESLCADIQGFAEGQGDK</sequence>
<feature type="region of interest" description="Disordered" evidence="3">
    <location>
        <begin position="215"/>
        <end position="249"/>
    </location>
</feature>
<protein>
    <recommendedName>
        <fullName evidence="4">Guanylate cyclase domain-containing protein</fullName>
    </recommendedName>
</protein>
<dbReference type="GO" id="GO:0005524">
    <property type="term" value="F:ATP binding"/>
    <property type="evidence" value="ECO:0007669"/>
    <property type="project" value="UniProtKB-KW"/>
</dbReference>
<dbReference type="Proteomes" id="UP001165085">
    <property type="component" value="Unassembled WGS sequence"/>
</dbReference>
<dbReference type="Gene3D" id="3.30.70.1230">
    <property type="entry name" value="Nucleotide cyclase"/>
    <property type="match status" value="2"/>
</dbReference>
<keyword evidence="6" id="KW-1185">Reference proteome</keyword>
<dbReference type="PANTHER" id="PTHR16305">
    <property type="entry name" value="TESTICULAR SOLUBLE ADENYLYL CYCLASE"/>
    <property type="match status" value="1"/>
</dbReference>
<proteinExistence type="predicted"/>
<keyword evidence="1" id="KW-0547">Nucleotide-binding</keyword>
<dbReference type="OrthoDB" id="194468at2759"/>
<dbReference type="GO" id="GO:0035556">
    <property type="term" value="P:intracellular signal transduction"/>
    <property type="evidence" value="ECO:0007669"/>
    <property type="project" value="InterPro"/>
</dbReference>
<name>A0A9W7BIE5_9STRA</name>
<accession>A0A9W7BIE5</accession>
<gene>
    <name evidence="5" type="ORF">TrST_g13849</name>
</gene>
<feature type="domain" description="Guanylate cyclase" evidence="4">
    <location>
        <begin position="41"/>
        <end position="147"/>
    </location>
</feature>
<evidence type="ECO:0000313" key="6">
    <source>
        <dbReference type="Proteomes" id="UP001165085"/>
    </source>
</evidence>
<organism evidence="5 6">
    <name type="scientific">Triparma strigata</name>
    <dbReference type="NCBI Taxonomy" id="1606541"/>
    <lineage>
        <taxon>Eukaryota</taxon>
        <taxon>Sar</taxon>
        <taxon>Stramenopiles</taxon>
        <taxon>Ochrophyta</taxon>
        <taxon>Bolidophyceae</taxon>
        <taxon>Parmales</taxon>
        <taxon>Triparmaceae</taxon>
        <taxon>Triparma</taxon>
    </lineage>
</organism>
<evidence type="ECO:0000256" key="3">
    <source>
        <dbReference type="SAM" id="MobiDB-lite"/>
    </source>
</evidence>
<dbReference type="GO" id="GO:0005737">
    <property type="term" value="C:cytoplasm"/>
    <property type="evidence" value="ECO:0007669"/>
    <property type="project" value="TreeGrafter"/>
</dbReference>
<dbReference type="InterPro" id="IPR027417">
    <property type="entry name" value="P-loop_NTPase"/>
</dbReference>
<dbReference type="GO" id="GO:0004016">
    <property type="term" value="F:adenylate cyclase activity"/>
    <property type="evidence" value="ECO:0007669"/>
    <property type="project" value="TreeGrafter"/>
</dbReference>
<dbReference type="SUPFAM" id="SSF55073">
    <property type="entry name" value="Nucleotide cyclase"/>
    <property type="match status" value="2"/>
</dbReference>
<comment type="caution">
    <text evidence="5">The sequence shown here is derived from an EMBL/GenBank/DDBJ whole genome shotgun (WGS) entry which is preliminary data.</text>
</comment>
<dbReference type="Pfam" id="PF00211">
    <property type="entry name" value="Guanylate_cyc"/>
    <property type="match status" value="2"/>
</dbReference>
<evidence type="ECO:0000259" key="4">
    <source>
        <dbReference type="PROSITE" id="PS50125"/>
    </source>
</evidence>
<evidence type="ECO:0000256" key="1">
    <source>
        <dbReference type="ARBA" id="ARBA00022741"/>
    </source>
</evidence>
<feature type="region of interest" description="Disordered" evidence="3">
    <location>
        <begin position="634"/>
        <end position="754"/>
    </location>
</feature>
<dbReference type="GO" id="GO:0009190">
    <property type="term" value="P:cyclic nucleotide biosynthetic process"/>
    <property type="evidence" value="ECO:0007669"/>
    <property type="project" value="InterPro"/>
</dbReference>
<feature type="domain" description="Guanylate cyclase" evidence="4">
    <location>
        <begin position="323"/>
        <end position="451"/>
    </location>
</feature>
<dbReference type="PROSITE" id="PS50125">
    <property type="entry name" value="GUANYLATE_CYCLASE_2"/>
    <property type="match status" value="2"/>
</dbReference>
<dbReference type="InterPro" id="IPR001054">
    <property type="entry name" value="A/G_cyclase"/>
</dbReference>
<dbReference type="InterPro" id="IPR029787">
    <property type="entry name" value="Nucleotide_cyclase"/>
</dbReference>
<feature type="compositionally biased region" description="Polar residues" evidence="3">
    <location>
        <begin position="694"/>
        <end position="709"/>
    </location>
</feature>
<feature type="compositionally biased region" description="Basic and acidic residues" evidence="3">
    <location>
        <begin position="634"/>
        <end position="645"/>
    </location>
</feature>
<feature type="compositionally biased region" description="Acidic residues" evidence="3">
    <location>
        <begin position="678"/>
        <end position="688"/>
    </location>
</feature>
<dbReference type="CDD" id="cd07302">
    <property type="entry name" value="CHD"/>
    <property type="match status" value="2"/>
</dbReference>
<reference evidence="6" key="1">
    <citation type="journal article" date="2023" name="Commun. Biol.">
        <title>Genome analysis of Parmales, the sister group of diatoms, reveals the evolutionary specialization of diatoms from phago-mixotrophs to photoautotrophs.</title>
        <authorList>
            <person name="Ban H."/>
            <person name="Sato S."/>
            <person name="Yoshikawa S."/>
            <person name="Yamada K."/>
            <person name="Nakamura Y."/>
            <person name="Ichinomiya M."/>
            <person name="Sato N."/>
            <person name="Blanc-Mathieu R."/>
            <person name="Endo H."/>
            <person name="Kuwata A."/>
            <person name="Ogata H."/>
        </authorList>
    </citation>
    <scope>NUCLEOTIDE SEQUENCE [LARGE SCALE GENOMIC DNA]</scope>
    <source>
        <strain evidence="6">NIES 3701</strain>
    </source>
</reference>
<evidence type="ECO:0000256" key="2">
    <source>
        <dbReference type="ARBA" id="ARBA00022840"/>
    </source>
</evidence>
<dbReference type="EMBL" id="BRXY01000388">
    <property type="protein sequence ID" value="GMH91721.1"/>
    <property type="molecule type" value="Genomic_DNA"/>
</dbReference>
<keyword evidence="2" id="KW-0067">ATP-binding</keyword>
<dbReference type="SUPFAM" id="SSF52540">
    <property type="entry name" value="P-loop containing nucleoside triphosphate hydrolases"/>
    <property type="match status" value="1"/>
</dbReference>